<evidence type="ECO:0000259" key="1">
    <source>
        <dbReference type="Pfam" id="PF01580"/>
    </source>
</evidence>
<accession>A0ABV7Q7E9</accession>
<protein>
    <submittedName>
        <fullName evidence="2">FtsK/SpoIIIE domain-containing protein</fullName>
    </submittedName>
</protein>
<organism evidence="2 3">
    <name type="scientific">Glycomyces rhizosphaerae</name>
    <dbReference type="NCBI Taxonomy" id="2054422"/>
    <lineage>
        <taxon>Bacteria</taxon>
        <taxon>Bacillati</taxon>
        <taxon>Actinomycetota</taxon>
        <taxon>Actinomycetes</taxon>
        <taxon>Glycomycetales</taxon>
        <taxon>Glycomycetaceae</taxon>
        <taxon>Glycomyces</taxon>
    </lineage>
</organism>
<gene>
    <name evidence="2" type="ORF">ACFO8M_23470</name>
</gene>
<reference evidence="3" key="1">
    <citation type="journal article" date="2019" name="Int. J. Syst. Evol. Microbiol.">
        <title>The Global Catalogue of Microorganisms (GCM) 10K type strain sequencing project: providing services to taxonomists for standard genome sequencing and annotation.</title>
        <authorList>
            <consortium name="The Broad Institute Genomics Platform"/>
            <consortium name="The Broad Institute Genome Sequencing Center for Infectious Disease"/>
            <person name="Wu L."/>
            <person name="Ma J."/>
        </authorList>
    </citation>
    <scope>NUCLEOTIDE SEQUENCE [LARGE SCALE GENOMIC DNA]</scope>
    <source>
        <strain evidence="3">CGMCC 4.7396</strain>
    </source>
</reference>
<dbReference type="Gene3D" id="3.40.50.300">
    <property type="entry name" value="P-loop containing nucleotide triphosphate hydrolases"/>
    <property type="match status" value="1"/>
</dbReference>
<dbReference type="EMBL" id="JBHRWO010000021">
    <property type="protein sequence ID" value="MFC3495454.1"/>
    <property type="molecule type" value="Genomic_DNA"/>
</dbReference>
<keyword evidence="3" id="KW-1185">Reference proteome</keyword>
<proteinExistence type="predicted"/>
<name>A0ABV7Q7E9_9ACTN</name>
<dbReference type="Proteomes" id="UP001595712">
    <property type="component" value="Unassembled WGS sequence"/>
</dbReference>
<evidence type="ECO:0000313" key="3">
    <source>
        <dbReference type="Proteomes" id="UP001595712"/>
    </source>
</evidence>
<dbReference type="InterPro" id="IPR027417">
    <property type="entry name" value="P-loop_NTPase"/>
</dbReference>
<feature type="domain" description="FtsK" evidence="1">
    <location>
        <begin position="215"/>
        <end position="307"/>
    </location>
</feature>
<dbReference type="Pfam" id="PF01580">
    <property type="entry name" value="FtsK_SpoIIIE"/>
    <property type="match status" value="1"/>
</dbReference>
<sequence>MPENHINTKRKTGLEWKAAAWAVHHPSLSVGLPALGYAATSAPEITAWAAGTGLAASIAWARAHPGSFDRIVMPHLRTARRRWLSLTYTGPAWRRNMREIGLTRQHPDTGELLVPRVTKLRAHSPHVETVWVKLLKGQTHKLWTDALEALAVAFNAERVSIEKVKPQIVALIVQRTEPFTAVIPAPDLVEDAEEIDLTSVYLGLDEYGAEWRESVVDNHMLFAGASRSGKNSCTWALLRSLAPLIRDGIVRVWLCDPKQTELALGKEMAYRYGSGVGESAEVVKEFLADQQRVQALLQEQGLRKFTPSVETPLNLLVADELGAMLAYGSGDEKNDRANMRTIRTGMDLIGSQGLATGHAMWGFVQEPTKDVVSCRELFTLRVCLRATNAAHADMVLGDGMRTRGAIADEIPAVPESAGIGFKVAQYTRTPVRVRAAYSSDADIRELVDFVTDSSTGTAEPHLRLVA</sequence>
<comment type="caution">
    <text evidence="2">The sequence shown here is derived from an EMBL/GenBank/DDBJ whole genome shotgun (WGS) entry which is preliminary data.</text>
</comment>
<dbReference type="SUPFAM" id="SSF52540">
    <property type="entry name" value="P-loop containing nucleoside triphosphate hydrolases"/>
    <property type="match status" value="1"/>
</dbReference>
<evidence type="ECO:0000313" key="2">
    <source>
        <dbReference type="EMBL" id="MFC3495454.1"/>
    </source>
</evidence>
<dbReference type="InterPro" id="IPR002543">
    <property type="entry name" value="FtsK_dom"/>
</dbReference>
<dbReference type="RefSeq" id="WP_387980072.1">
    <property type="nucleotide sequence ID" value="NZ_JBHRWO010000021.1"/>
</dbReference>